<feature type="non-terminal residue" evidence="1">
    <location>
        <position position="53"/>
    </location>
</feature>
<dbReference type="AlphaFoldDB" id="A0A1A8PT18"/>
<proteinExistence type="predicted"/>
<protein>
    <submittedName>
        <fullName evidence="1">NADH dehydrogenase (Ubiquinone) 1 alpha subcomplex, 4</fullName>
    </submittedName>
</protein>
<feature type="non-terminal residue" evidence="1">
    <location>
        <position position="1"/>
    </location>
</feature>
<dbReference type="EMBL" id="HAEI01003395">
    <property type="protein sequence ID" value="SBR84411.1"/>
    <property type="molecule type" value="Transcribed_RNA"/>
</dbReference>
<reference evidence="1" key="1">
    <citation type="submission" date="2016-05" db="EMBL/GenBank/DDBJ databases">
        <authorList>
            <person name="Lavstsen T."/>
            <person name="Jespersen J.S."/>
        </authorList>
    </citation>
    <scope>NUCLEOTIDE SEQUENCE</scope>
    <source>
        <tissue evidence="1">Brain</tissue>
    </source>
</reference>
<gene>
    <name evidence="1" type="primary">NDUFA4</name>
</gene>
<name>A0A1A8PT18_9TELE</name>
<accession>A0A1A8PT18</accession>
<evidence type="ECO:0000313" key="1">
    <source>
        <dbReference type="EMBL" id="SBR84411.1"/>
    </source>
</evidence>
<keyword evidence="1" id="KW-0830">Ubiquinone</keyword>
<sequence length="53" mass="5854">LSISGETFTIQTDKTGEDLQGGMAEDLKLVASLPRRLVAVLAQRDVLLNREQR</sequence>
<reference evidence="1" key="2">
    <citation type="submission" date="2016-06" db="EMBL/GenBank/DDBJ databases">
        <title>The genome of a short-lived fish provides insights into sex chromosome evolution and the genetic control of aging.</title>
        <authorList>
            <person name="Reichwald K."/>
            <person name="Felder M."/>
            <person name="Petzold A."/>
            <person name="Koch P."/>
            <person name="Groth M."/>
            <person name="Platzer M."/>
        </authorList>
    </citation>
    <scope>NUCLEOTIDE SEQUENCE</scope>
    <source>
        <tissue evidence="1">Brain</tissue>
    </source>
</reference>
<organism evidence="1">
    <name type="scientific">Nothobranchius rachovii</name>
    <name type="common">bluefin notho</name>
    <dbReference type="NCBI Taxonomy" id="451742"/>
    <lineage>
        <taxon>Eukaryota</taxon>
        <taxon>Metazoa</taxon>
        <taxon>Chordata</taxon>
        <taxon>Craniata</taxon>
        <taxon>Vertebrata</taxon>
        <taxon>Euteleostomi</taxon>
        <taxon>Actinopterygii</taxon>
        <taxon>Neopterygii</taxon>
        <taxon>Teleostei</taxon>
        <taxon>Neoteleostei</taxon>
        <taxon>Acanthomorphata</taxon>
        <taxon>Ovalentaria</taxon>
        <taxon>Atherinomorphae</taxon>
        <taxon>Cyprinodontiformes</taxon>
        <taxon>Nothobranchiidae</taxon>
        <taxon>Nothobranchius</taxon>
    </lineage>
</organism>